<accession>A0ABD3WBP6</accession>
<feature type="non-terminal residue" evidence="1">
    <location>
        <position position="1"/>
    </location>
</feature>
<gene>
    <name evidence="1" type="ORF">ACJMK2_038985</name>
</gene>
<dbReference type="AlphaFoldDB" id="A0ABD3WBP6"/>
<dbReference type="Proteomes" id="UP001634394">
    <property type="component" value="Unassembled WGS sequence"/>
</dbReference>
<evidence type="ECO:0000313" key="1">
    <source>
        <dbReference type="EMBL" id="KAL3870960.1"/>
    </source>
</evidence>
<keyword evidence="2" id="KW-1185">Reference proteome</keyword>
<sequence>INAIYLRQTQKQPCDLFKLPPVYEVMHCNGHQQPCDMKCNISRTNVTMDACCIDGIWDVPNSGT</sequence>
<comment type="caution">
    <text evidence="1">The sequence shown here is derived from an EMBL/GenBank/DDBJ whole genome shotgun (WGS) entry which is preliminary data.</text>
</comment>
<name>A0ABD3WBP6_SINWO</name>
<dbReference type="EMBL" id="JBJQND010000007">
    <property type="protein sequence ID" value="KAL3870960.1"/>
    <property type="molecule type" value="Genomic_DNA"/>
</dbReference>
<feature type="non-terminal residue" evidence="1">
    <location>
        <position position="64"/>
    </location>
</feature>
<evidence type="ECO:0000313" key="2">
    <source>
        <dbReference type="Proteomes" id="UP001634394"/>
    </source>
</evidence>
<reference evidence="1 2" key="1">
    <citation type="submission" date="2024-11" db="EMBL/GenBank/DDBJ databases">
        <title>Chromosome-level genome assembly of the freshwater bivalve Anodonta woodiana.</title>
        <authorList>
            <person name="Chen X."/>
        </authorList>
    </citation>
    <scope>NUCLEOTIDE SEQUENCE [LARGE SCALE GENOMIC DNA]</scope>
    <source>
        <strain evidence="1">MN2024</strain>
        <tissue evidence="1">Gills</tissue>
    </source>
</reference>
<proteinExistence type="predicted"/>
<protein>
    <submittedName>
        <fullName evidence="1">Uncharacterized protein</fullName>
    </submittedName>
</protein>
<organism evidence="1 2">
    <name type="scientific">Sinanodonta woodiana</name>
    <name type="common">Chinese pond mussel</name>
    <name type="synonym">Anodonta woodiana</name>
    <dbReference type="NCBI Taxonomy" id="1069815"/>
    <lineage>
        <taxon>Eukaryota</taxon>
        <taxon>Metazoa</taxon>
        <taxon>Spiralia</taxon>
        <taxon>Lophotrochozoa</taxon>
        <taxon>Mollusca</taxon>
        <taxon>Bivalvia</taxon>
        <taxon>Autobranchia</taxon>
        <taxon>Heteroconchia</taxon>
        <taxon>Palaeoheterodonta</taxon>
        <taxon>Unionida</taxon>
        <taxon>Unionoidea</taxon>
        <taxon>Unionidae</taxon>
        <taxon>Unioninae</taxon>
        <taxon>Sinanodonta</taxon>
    </lineage>
</organism>